<dbReference type="InterPro" id="IPR036217">
    <property type="entry name" value="MethylDNA_cys_MeTrfase_DNAb"/>
</dbReference>
<keyword evidence="3 9" id="KW-0963">Cytoplasm</keyword>
<dbReference type="InterPro" id="IPR014048">
    <property type="entry name" value="MethylDNA_cys_MeTrfase_DNA-bd"/>
</dbReference>
<comment type="function">
    <text evidence="9">Involved in the cellular defense against the biological effects of O6-methylguanine (O6-MeG) and O4-methylthymine (O4-MeT) in DNA. Repairs the methylated nucleobase in DNA by stoichiometrically transferring the methyl group to a cysteine residue in the enzyme. This is a suicide reaction: the enzyme is irreversibly inactivated.</text>
</comment>
<dbReference type="Pfam" id="PF01035">
    <property type="entry name" value="DNA_binding_1"/>
    <property type="match status" value="1"/>
</dbReference>
<dbReference type="InterPro" id="IPR036631">
    <property type="entry name" value="MGMT_N_sf"/>
</dbReference>
<evidence type="ECO:0000256" key="5">
    <source>
        <dbReference type="ARBA" id="ARBA00022679"/>
    </source>
</evidence>
<dbReference type="Gene3D" id="1.10.10.10">
    <property type="entry name" value="Winged helix-like DNA-binding domain superfamily/Winged helix DNA-binding domain"/>
    <property type="match status" value="1"/>
</dbReference>
<evidence type="ECO:0000256" key="3">
    <source>
        <dbReference type="ARBA" id="ARBA00022490"/>
    </source>
</evidence>
<proteinExistence type="inferred from homology"/>
<dbReference type="FunFam" id="1.10.10.10:FF:000214">
    <property type="entry name" value="Methylated-DNA--protein-cysteine methyltransferase"/>
    <property type="match status" value="1"/>
</dbReference>
<evidence type="ECO:0000259" key="11">
    <source>
        <dbReference type="Pfam" id="PF02870"/>
    </source>
</evidence>
<protein>
    <recommendedName>
        <fullName evidence="9">Methylated-DNA--protein-cysteine methyltransferase</fullName>
        <ecNumber evidence="9">2.1.1.63</ecNumber>
    </recommendedName>
    <alternativeName>
        <fullName evidence="9">6-O-methylguanine-DNA methyltransferase</fullName>
        <shortName evidence="9">MGMT</shortName>
    </alternativeName>
    <alternativeName>
        <fullName evidence="9">O-6-methylguanine-DNA-alkyltransferase</fullName>
    </alternativeName>
</protein>
<dbReference type="EMBL" id="JACHVS010000001">
    <property type="protein sequence ID" value="MBB2994545.1"/>
    <property type="molecule type" value="Genomic_DNA"/>
</dbReference>
<keyword evidence="4 9" id="KW-0489">Methyltransferase</keyword>
<evidence type="ECO:0000256" key="1">
    <source>
        <dbReference type="ARBA" id="ARBA00001286"/>
    </source>
</evidence>
<comment type="miscellaneous">
    <text evidence="9">This enzyme catalyzes only one turnover and therefore is not strictly catalytic. According to one definition, an enzyme is a biocatalyst that acts repeatedly and over many reaction cycles.</text>
</comment>
<keyword evidence="6 9" id="KW-0227">DNA damage</keyword>
<comment type="catalytic activity">
    <reaction evidence="1 9">
        <text>a 4-O-methyl-thymidine in DNA + L-cysteinyl-[protein] = a thymidine in DNA + S-methyl-L-cysteinyl-[protein]</text>
        <dbReference type="Rhea" id="RHEA:53428"/>
        <dbReference type="Rhea" id="RHEA-COMP:10131"/>
        <dbReference type="Rhea" id="RHEA-COMP:10132"/>
        <dbReference type="Rhea" id="RHEA-COMP:13555"/>
        <dbReference type="Rhea" id="RHEA-COMP:13556"/>
        <dbReference type="ChEBI" id="CHEBI:29950"/>
        <dbReference type="ChEBI" id="CHEBI:82612"/>
        <dbReference type="ChEBI" id="CHEBI:137386"/>
        <dbReference type="ChEBI" id="CHEBI:137387"/>
        <dbReference type="EC" id="2.1.1.63"/>
    </reaction>
</comment>
<dbReference type="RefSeq" id="WP_246380344.1">
    <property type="nucleotide sequence ID" value="NZ_BAABGK010000017.1"/>
</dbReference>
<dbReference type="Gene3D" id="3.30.160.70">
    <property type="entry name" value="Methylated DNA-protein cysteine methyltransferase domain"/>
    <property type="match status" value="1"/>
</dbReference>
<dbReference type="Pfam" id="PF02870">
    <property type="entry name" value="Methyltransf_1N"/>
    <property type="match status" value="1"/>
</dbReference>
<dbReference type="GO" id="GO:0032259">
    <property type="term" value="P:methylation"/>
    <property type="evidence" value="ECO:0007669"/>
    <property type="project" value="UniProtKB-KW"/>
</dbReference>
<dbReference type="PANTHER" id="PTHR10815:SF5">
    <property type="entry name" value="METHYLATED-DNA--PROTEIN-CYSTEINE METHYLTRANSFERASE"/>
    <property type="match status" value="1"/>
</dbReference>
<evidence type="ECO:0000256" key="4">
    <source>
        <dbReference type="ARBA" id="ARBA00022603"/>
    </source>
</evidence>
<dbReference type="CDD" id="cd06445">
    <property type="entry name" value="ATase"/>
    <property type="match status" value="1"/>
</dbReference>
<dbReference type="InterPro" id="IPR008332">
    <property type="entry name" value="MethylG_MeTrfase_N"/>
</dbReference>
<evidence type="ECO:0000313" key="13">
    <source>
        <dbReference type="Proteomes" id="UP000523000"/>
    </source>
</evidence>
<accession>A0A839QJ26</accession>
<feature type="domain" description="Methylguanine DNA methyltransferase ribonuclease-like" evidence="11">
    <location>
        <begin position="12"/>
        <end position="78"/>
    </location>
</feature>
<comment type="catalytic activity">
    <reaction evidence="8 9">
        <text>a 6-O-methyl-2'-deoxyguanosine in DNA + L-cysteinyl-[protein] = S-methyl-L-cysteinyl-[protein] + a 2'-deoxyguanosine in DNA</text>
        <dbReference type="Rhea" id="RHEA:24000"/>
        <dbReference type="Rhea" id="RHEA-COMP:10131"/>
        <dbReference type="Rhea" id="RHEA-COMP:10132"/>
        <dbReference type="Rhea" id="RHEA-COMP:11367"/>
        <dbReference type="Rhea" id="RHEA-COMP:11368"/>
        <dbReference type="ChEBI" id="CHEBI:29950"/>
        <dbReference type="ChEBI" id="CHEBI:82612"/>
        <dbReference type="ChEBI" id="CHEBI:85445"/>
        <dbReference type="ChEBI" id="CHEBI:85448"/>
        <dbReference type="EC" id="2.1.1.63"/>
    </reaction>
</comment>
<dbReference type="InterPro" id="IPR023546">
    <property type="entry name" value="MGMT"/>
</dbReference>
<dbReference type="Proteomes" id="UP000523000">
    <property type="component" value="Unassembled WGS sequence"/>
</dbReference>
<dbReference type="InterPro" id="IPR036388">
    <property type="entry name" value="WH-like_DNA-bd_sf"/>
</dbReference>
<comment type="similarity">
    <text evidence="2 9">Belongs to the MGMT family.</text>
</comment>
<feature type="domain" description="Methylated-DNA-[protein]-cysteine S-methyltransferase DNA binding" evidence="10">
    <location>
        <begin position="82"/>
        <end position="161"/>
    </location>
</feature>
<dbReference type="SUPFAM" id="SSF46767">
    <property type="entry name" value="Methylated DNA-protein cysteine methyltransferase, C-terminal domain"/>
    <property type="match status" value="1"/>
</dbReference>
<reference evidence="12 13" key="1">
    <citation type="submission" date="2020-08" db="EMBL/GenBank/DDBJ databases">
        <title>Sequencing the genomes of 1000 actinobacteria strains.</title>
        <authorList>
            <person name="Klenk H.-P."/>
        </authorList>
    </citation>
    <scope>NUCLEOTIDE SEQUENCE [LARGE SCALE GENOMIC DNA]</scope>
    <source>
        <strain evidence="12 13">DSM 22826</strain>
    </source>
</reference>
<dbReference type="SUPFAM" id="SSF53155">
    <property type="entry name" value="Methylated DNA-protein cysteine methyltransferase domain"/>
    <property type="match status" value="1"/>
</dbReference>
<comment type="caution">
    <text evidence="12">The sequence shown here is derived from an EMBL/GenBank/DDBJ whole genome shotgun (WGS) entry which is preliminary data.</text>
</comment>
<dbReference type="PROSITE" id="PS00374">
    <property type="entry name" value="MGMT"/>
    <property type="match status" value="1"/>
</dbReference>
<sequence>MAESLRHLRAGSPVGELTLVAAGDALAAVYLPASSQHPAPEQLGEPASGYDPLLERAARQLAEYFTGKRRNFDLPLEPEGTAFQRRVWSALSRIPFGETRTYLDLALELGDARLTRAVGTANGRNPLSIVVPCHRVIGSDGSLTGYAGGLPAKLLLLRLEGSAREAEPTLF</sequence>
<dbReference type="PANTHER" id="PTHR10815">
    <property type="entry name" value="METHYLATED-DNA--PROTEIN-CYSTEINE METHYLTRANSFERASE"/>
    <property type="match status" value="1"/>
</dbReference>
<gene>
    <name evidence="12" type="ORF">E9229_000736</name>
</gene>
<dbReference type="NCBIfam" id="TIGR00589">
    <property type="entry name" value="ogt"/>
    <property type="match status" value="1"/>
</dbReference>
<keyword evidence="13" id="KW-1185">Reference proteome</keyword>
<dbReference type="GO" id="GO:0006307">
    <property type="term" value="P:DNA alkylation repair"/>
    <property type="evidence" value="ECO:0007669"/>
    <property type="project" value="UniProtKB-UniRule"/>
</dbReference>
<feature type="active site" description="Nucleophile; methyl group acceptor" evidence="9">
    <location>
        <position position="133"/>
    </location>
</feature>
<evidence type="ECO:0000256" key="8">
    <source>
        <dbReference type="ARBA" id="ARBA00049348"/>
    </source>
</evidence>
<dbReference type="EC" id="2.1.1.63" evidence="9"/>
<dbReference type="InterPro" id="IPR001497">
    <property type="entry name" value="MethylDNA_cys_MeTrfase_AS"/>
</dbReference>
<evidence type="ECO:0000256" key="2">
    <source>
        <dbReference type="ARBA" id="ARBA00008711"/>
    </source>
</evidence>
<keyword evidence="5 9" id="KW-0808">Transferase</keyword>
<evidence type="ECO:0000256" key="7">
    <source>
        <dbReference type="ARBA" id="ARBA00023204"/>
    </source>
</evidence>
<name>A0A839QJ26_9MICC</name>
<organism evidence="12 13">
    <name type="scientific">Paeniglutamicibacter cryotolerans</name>
    <dbReference type="NCBI Taxonomy" id="670079"/>
    <lineage>
        <taxon>Bacteria</taxon>
        <taxon>Bacillati</taxon>
        <taxon>Actinomycetota</taxon>
        <taxon>Actinomycetes</taxon>
        <taxon>Micrococcales</taxon>
        <taxon>Micrococcaceae</taxon>
        <taxon>Paeniglutamicibacter</taxon>
    </lineage>
</organism>
<dbReference type="HAMAP" id="MF_00772">
    <property type="entry name" value="OGT"/>
    <property type="match status" value="1"/>
</dbReference>
<dbReference type="GO" id="GO:0003908">
    <property type="term" value="F:methylated-DNA-[protein]-cysteine S-methyltransferase activity"/>
    <property type="evidence" value="ECO:0007669"/>
    <property type="project" value="UniProtKB-UniRule"/>
</dbReference>
<evidence type="ECO:0000256" key="9">
    <source>
        <dbReference type="HAMAP-Rule" id="MF_00772"/>
    </source>
</evidence>
<evidence type="ECO:0000259" key="10">
    <source>
        <dbReference type="Pfam" id="PF01035"/>
    </source>
</evidence>
<evidence type="ECO:0000256" key="6">
    <source>
        <dbReference type="ARBA" id="ARBA00022763"/>
    </source>
</evidence>
<dbReference type="GO" id="GO:0005737">
    <property type="term" value="C:cytoplasm"/>
    <property type="evidence" value="ECO:0007669"/>
    <property type="project" value="UniProtKB-SubCell"/>
</dbReference>
<keyword evidence="7 9" id="KW-0234">DNA repair</keyword>
<comment type="subcellular location">
    <subcellularLocation>
        <location evidence="9">Cytoplasm</location>
    </subcellularLocation>
</comment>
<evidence type="ECO:0000313" key="12">
    <source>
        <dbReference type="EMBL" id="MBB2994545.1"/>
    </source>
</evidence>
<dbReference type="AlphaFoldDB" id="A0A839QJ26"/>